<accession>A0ABU2DR73</accession>
<organism evidence="8 9">
    <name type="scientific">Nesterenkonia aerolata</name>
    <dbReference type="NCBI Taxonomy" id="3074079"/>
    <lineage>
        <taxon>Bacteria</taxon>
        <taxon>Bacillati</taxon>
        <taxon>Actinomycetota</taxon>
        <taxon>Actinomycetes</taxon>
        <taxon>Micrococcales</taxon>
        <taxon>Micrococcaceae</taxon>
        <taxon>Nesterenkonia</taxon>
    </lineage>
</organism>
<keyword evidence="3 7" id="KW-0732">Signal</keyword>
<reference evidence="8 9" key="1">
    <citation type="submission" date="2023-09" db="EMBL/GenBank/DDBJ databases">
        <title>Description of three actinobacteria isolated from air of manufacturing shop in a pharmaceutical factory.</title>
        <authorList>
            <person name="Zhang D.-F."/>
        </authorList>
    </citation>
    <scope>NUCLEOTIDE SEQUENCE [LARGE SCALE GENOMIC DNA]</scope>
    <source>
        <strain evidence="8 9">LY-0111</strain>
    </source>
</reference>
<dbReference type="SUPFAM" id="SSF53850">
    <property type="entry name" value="Periplasmic binding protein-like II"/>
    <property type="match status" value="1"/>
</dbReference>
<dbReference type="PANTHER" id="PTHR30429">
    <property type="entry name" value="D-METHIONINE-BINDING LIPOPROTEIN METQ"/>
    <property type="match status" value="1"/>
</dbReference>
<evidence type="ECO:0000313" key="9">
    <source>
        <dbReference type="Proteomes" id="UP001251870"/>
    </source>
</evidence>
<sequence>MRPYGAGAAAILMSVSLVGCGLSDAAGGEDRTITMIVTESAPFQEPTELVKEQLEEDGWTLETTYVTDIIQPNQAVAQGEYDANFFQNLSYLDQFNDDHGLDVETTFAVYEAPGGIYSEDYDSLEDLPSGAQIAIPVDTANNGRALKLLADAGLLEIDESVEVSELSQGDIVENPQNLEFVEVDQQSVAQSLSDVDAAFAFVRLAAEIGLDADDAVVLEGDDVALPFTCVVAANPDFQGTEKAEALQEAFQSQEVQDWFDDYQGGVLDTAFDVDIDEAWTEVQG</sequence>
<evidence type="ECO:0000256" key="1">
    <source>
        <dbReference type="ARBA" id="ARBA00004635"/>
    </source>
</evidence>
<evidence type="ECO:0000256" key="5">
    <source>
        <dbReference type="ARBA" id="ARBA00023139"/>
    </source>
</evidence>
<gene>
    <name evidence="8" type="ORF">RIL96_05450</name>
</gene>
<dbReference type="InterPro" id="IPR004872">
    <property type="entry name" value="Lipoprotein_NlpA"/>
</dbReference>
<keyword evidence="4" id="KW-0472">Membrane</keyword>
<comment type="subcellular location">
    <subcellularLocation>
        <location evidence="1">Membrane</location>
        <topology evidence="1">Lipid-anchor</topology>
    </subcellularLocation>
</comment>
<evidence type="ECO:0000256" key="3">
    <source>
        <dbReference type="ARBA" id="ARBA00022729"/>
    </source>
</evidence>
<protein>
    <submittedName>
        <fullName evidence="8">MetQ/NlpA family ABC transporter substrate-binding protein</fullName>
    </submittedName>
</protein>
<evidence type="ECO:0000256" key="2">
    <source>
        <dbReference type="ARBA" id="ARBA00008973"/>
    </source>
</evidence>
<dbReference type="EMBL" id="JAVKGR010000004">
    <property type="protein sequence ID" value="MDR8019008.1"/>
    <property type="molecule type" value="Genomic_DNA"/>
</dbReference>
<evidence type="ECO:0000313" key="8">
    <source>
        <dbReference type="EMBL" id="MDR8019008.1"/>
    </source>
</evidence>
<evidence type="ECO:0000256" key="6">
    <source>
        <dbReference type="ARBA" id="ARBA00023288"/>
    </source>
</evidence>
<dbReference type="PANTHER" id="PTHR30429:SF0">
    <property type="entry name" value="METHIONINE-BINDING LIPOPROTEIN METQ"/>
    <property type="match status" value="1"/>
</dbReference>
<comment type="similarity">
    <text evidence="2">Belongs to the NlpA lipoprotein family.</text>
</comment>
<feature type="chain" id="PRO_5045999940" evidence="7">
    <location>
        <begin position="26"/>
        <end position="284"/>
    </location>
</feature>
<dbReference type="Proteomes" id="UP001251870">
    <property type="component" value="Unassembled WGS sequence"/>
</dbReference>
<dbReference type="Gene3D" id="3.40.190.10">
    <property type="entry name" value="Periplasmic binding protein-like II"/>
    <property type="match status" value="2"/>
</dbReference>
<dbReference type="Pfam" id="PF03180">
    <property type="entry name" value="Lipoprotein_9"/>
    <property type="match status" value="1"/>
</dbReference>
<name>A0ABU2DR73_9MICC</name>
<keyword evidence="6" id="KW-0449">Lipoprotein</keyword>
<feature type="signal peptide" evidence="7">
    <location>
        <begin position="1"/>
        <end position="25"/>
    </location>
</feature>
<keyword evidence="9" id="KW-1185">Reference proteome</keyword>
<evidence type="ECO:0000256" key="7">
    <source>
        <dbReference type="SAM" id="SignalP"/>
    </source>
</evidence>
<comment type="caution">
    <text evidence="8">The sequence shown here is derived from an EMBL/GenBank/DDBJ whole genome shotgun (WGS) entry which is preliminary data.</text>
</comment>
<proteinExistence type="inferred from homology"/>
<keyword evidence="5" id="KW-0564">Palmitate</keyword>
<evidence type="ECO:0000256" key="4">
    <source>
        <dbReference type="ARBA" id="ARBA00023136"/>
    </source>
</evidence>
<dbReference type="PROSITE" id="PS51257">
    <property type="entry name" value="PROKAR_LIPOPROTEIN"/>
    <property type="match status" value="1"/>
</dbReference>